<dbReference type="InterPro" id="IPR012675">
    <property type="entry name" value="Beta-grasp_dom_sf"/>
</dbReference>
<dbReference type="PROSITE" id="PS51880">
    <property type="entry name" value="TGS"/>
    <property type="match status" value="1"/>
</dbReference>
<feature type="domain" description="ACT" evidence="3">
    <location>
        <begin position="637"/>
        <end position="710"/>
    </location>
</feature>
<dbReference type="InterPro" id="IPR045865">
    <property type="entry name" value="ACT-like_dom_sf"/>
</dbReference>
<dbReference type="InterPro" id="IPR033655">
    <property type="entry name" value="TGS_RelA/SpoT"/>
</dbReference>
<dbReference type="Gene3D" id="3.10.20.30">
    <property type="match status" value="1"/>
</dbReference>
<dbReference type="InterPro" id="IPR043519">
    <property type="entry name" value="NT_sf"/>
</dbReference>
<dbReference type="PROSITE" id="PS51831">
    <property type="entry name" value="HD"/>
    <property type="match status" value="1"/>
</dbReference>
<dbReference type="GO" id="GO:0005886">
    <property type="term" value="C:plasma membrane"/>
    <property type="evidence" value="ECO:0007669"/>
    <property type="project" value="TreeGrafter"/>
</dbReference>
<dbReference type="CDD" id="cd04876">
    <property type="entry name" value="ACT_RelA-SpoT"/>
    <property type="match status" value="1"/>
</dbReference>
<dbReference type="InterPro" id="IPR004095">
    <property type="entry name" value="TGS"/>
</dbReference>
<dbReference type="Gene3D" id="3.30.70.260">
    <property type="match status" value="1"/>
</dbReference>
<dbReference type="FunFam" id="3.30.460.10:FF:000001">
    <property type="entry name" value="GTP pyrophosphokinase RelA"/>
    <property type="match status" value="1"/>
</dbReference>
<comment type="pathway">
    <text evidence="2">Purine metabolism.</text>
</comment>
<dbReference type="GO" id="GO:0015969">
    <property type="term" value="P:guanosine tetraphosphate metabolic process"/>
    <property type="evidence" value="ECO:0007669"/>
    <property type="project" value="InterPro"/>
</dbReference>
<feature type="domain" description="TGS" evidence="5">
    <location>
        <begin position="385"/>
        <end position="446"/>
    </location>
</feature>
<proteinExistence type="inferred from homology"/>
<dbReference type="CDD" id="cd05399">
    <property type="entry name" value="NT_Rel-Spo_like"/>
    <property type="match status" value="1"/>
</dbReference>
<feature type="domain" description="HD" evidence="4">
    <location>
        <begin position="44"/>
        <end position="143"/>
    </location>
</feature>
<dbReference type="SUPFAM" id="SSF81301">
    <property type="entry name" value="Nucleotidyltransferase"/>
    <property type="match status" value="1"/>
</dbReference>
<dbReference type="Pfam" id="PF19296">
    <property type="entry name" value="RelA_AH_RIS"/>
    <property type="match status" value="1"/>
</dbReference>
<dbReference type="Gene3D" id="1.10.3210.10">
    <property type="entry name" value="Hypothetical protein af1432"/>
    <property type="match status" value="1"/>
</dbReference>
<dbReference type="Pfam" id="PF04607">
    <property type="entry name" value="RelA_SpoT"/>
    <property type="match status" value="1"/>
</dbReference>
<dbReference type="SMART" id="SM00954">
    <property type="entry name" value="RelA_SpoT"/>
    <property type="match status" value="1"/>
</dbReference>
<dbReference type="PANTHER" id="PTHR21262">
    <property type="entry name" value="GUANOSINE-3',5'-BIS DIPHOSPHATE 3'-PYROPHOSPHOHYDROLASE"/>
    <property type="match status" value="1"/>
</dbReference>
<dbReference type="FunFam" id="1.10.3210.10:FF:000001">
    <property type="entry name" value="GTP pyrophosphokinase RelA"/>
    <property type="match status" value="1"/>
</dbReference>
<dbReference type="SUPFAM" id="SSF81271">
    <property type="entry name" value="TGS-like"/>
    <property type="match status" value="1"/>
</dbReference>
<accession>A0A381NGP5</accession>
<evidence type="ECO:0000259" key="3">
    <source>
        <dbReference type="PROSITE" id="PS51671"/>
    </source>
</evidence>
<evidence type="ECO:0000313" key="6">
    <source>
        <dbReference type="EMBL" id="SUZ53762.1"/>
    </source>
</evidence>
<dbReference type="Pfam" id="PF13291">
    <property type="entry name" value="ACT_4"/>
    <property type="match status" value="1"/>
</dbReference>
<reference evidence="6" key="1">
    <citation type="submission" date="2018-05" db="EMBL/GenBank/DDBJ databases">
        <authorList>
            <person name="Lanie J.A."/>
            <person name="Ng W.-L."/>
            <person name="Kazmierczak K.M."/>
            <person name="Andrzejewski T.M."/>
            <person name="Davidsen T.M."/>
            <person name="Wayne K.J."/>
            <person name="Tettelin H."/>
            <person name="Glass J.I."/>
            <person name="Rusch D."/>
            <person name="Podicherti R."/>
            <person name="Tsui H.-C.T."/>
            <person name="Winkler M.E."/>
        </authorList>
    </citation>
    <scope>NUCLEOTIDE SEQUENCE</scope>
</reference>
<dbReference type="PANTHER" id="PTHR21262:SF31">
    <property type="entry name" value="GTP PYROPHOSPHOKINASE"/>
    <property type="match status" value="1"/>
</dbReference>
<dbReference type="InterPro" id="IPR002912">
    <property type="entry name" value="ACT_dom"/>
</dbReference>
<name>A0A381NGP5_9ZZZZ</name>
<dbReference type="Gene3D" id="3.30.460.10">
    <property type="entry name" value="Beta Polymerase, domain 2"/>
    <property type="match status" value="1"/>
</dbReference>
<dbReference type="Pfam" id="PF02824">
    <property type="entry name" value="TGS"/>
    <property type="match status" value="1"/>
</dbReference>
<gene>
    <name evidence="6" type="ORF">METZ01_LOCUS6616</name>
</gene>
<dbReference type="InterPro" id="IPR045600">
    <property type="entry name" value="RelA/SpoT_AH_RIS"/>
</dbReference>
<organism evidence="6">
    <name type="scientific">marine metagenome</name>
    <dbReference type="NCBI Taxonomy" id="408172"/>
    <lineage>
        <taxon>unclassified sequences</taxon>
        <taxon>metagenomes</taxon>
        <taxon>ecological metagenomes</taxon>
    </lineage>
</organism>
<dbReference type="FunFam" id="3.10.20.30:FF:000002">
    <property type="entry name" value="GTP pyrophosphokinase (RelA/SpoT)"/>
    <property type="match status" value="1"/>
</dbReference>
<comment type="similarity">
    <text evidence="1">Belongs to the RelA/SpoT family.</text>
</comment>
<dbReference type="SUPFAM" id="SSF55021">
    <property type="entry name" value="ACT-like"/>
    <property type="match status" value="1"/>
</dbReference>
<evidence type="ECO:0000256" key="2">
    <source>
        <dbReference type="ARBA" id="ARBA00025704"/>
    </source>
</evidence>
<dbReference type="EMBL" id="UINC01000347">
    <property type="protein sequence ID" value="SUZ53762.1"/>
    <property type="molecule type" value="Genomic_DNA"/>
</dbReference>
<dbReference type="SMART" id="SM00471">
    <property type="entry name" value="HDc"/>
    <property type="match status" value="1"/>
</dbReference>
<dbReference type="CDD" id="cd01668">
    <property type="entry name" value="TGS_RSH"/>
    <property type="match status" value="1"/>
</dbReference>
<protein>
    <recommendedName>
        <fullName evidence="7">TGS domain-containing protein</fullName>
    </recommendedName>
</protein>
<dbReference type="InterPro" id="IPR006674">
    <property type="entry name" value="HD_domain"/>
</dbReference>
<sequence>MKLYDQISISHDTEKNNLKERLWKAYEFGNRYHEGQKRLSGEPYFNHCIEVAKTLASWNMDYKTIMAGLLHDVVEDTNITVKDLEKEFDEDLANLVDGLTKISGIEFSSRKEKQAGNFMKMLLSVAKDIRVVIIKFADRIHNMKTIEYLSKIKQRRIAIETRDVYSPLAHRLGMSSVKSQLDDLAFKTLHKEDYDSIDTKLRTTNRQRTKLINSYIGPIKAGLDKYNIKPDIYGRSKSYYSIYRKMINRNKGFEDIYDIYAIRIIVDKIEECYSALGVVHSLHTPVQERFKDFVATPKSNGYQSIHTTIIGTDGKMVEIQIRTKEMDKTAEIGIASHWIYKEGKKTTNDIGSDIKWLRELIEILKNESSDPKEFMDLLKIDLFDGEIYVFTPAGDLIQLPIGSTPVDFAFQVHTQVGMHCLGAKVNHQLVTLNEELKSGDVVEIITGKKQTPSVNWQKFVVTSKARNAISKYIKNTSISESIKLGKEILFKTLRRLKIYNQKQQYLDAYSDFGFSNEETYLSAIGHGKLAFRDIHNKISPDQTEKEKSTYKKIGDALENALRPKDGILLDGINNLMIKYGKCCNPIPGDDVTGFVTRGRGLTVHRTTCHSLPLVTQEEERLVPVDWNIPRGTTFNSRLKIVGLDYKGLLKNLSECIGGQNININSVDIKVNGAIATAYFIVQIKNKRQLGRLIKKLSFVKNVDNVERVGR</sequence>
<dbReference type="InterPro" id="IPR007685">
    <property type="entry name" value="RelA_SpoT"/>
</dbReference>
<dbReference type="PROSITE" id="PS51671">
    <property type="entry name" value="ACT"/>
    <property type="match status" value="1"/>
</dbReference>
<dbReference type="Pfam" id="PF13328">
    <property type="entry name" value="HD_4"/>
    <property type="match status" value="1"/>
</dbReference>
<evidence type="ECO:0000259" key="5">
    <source>
        <dbReference type="PROSITE" id="PS51880"/>
    </source>
</evidence>
<evidence type="ECO:0000256" key="1">
    <source>
        <dbReference type="ARBA" id="ARBA00007476"/>
    </source>
</evidence>
<evidence type="ECO:0008006" key="7">
    <source>
        <dbReference type="Google" id="ProtNLM"/>
    </source>
</evidence>
<dbReference type="AlphaFoldDB" id="A0A381NGP5"/>
<dbReference type="InterPro" id="IPR004811">
    <property type="entry name" value="RelA/Spo_fam"/>
</dbReference>
<dbReference type="CDD" id="cd00077">
    <property type="entry name" value="HDc"/>
    <property type="match status" value="1"/>
</dbReference>
<dbReference type="InterPro" id="IPR003607">
    <property type="entry name" value="HD/PDEase_dom"/>
</dbReference>
<dbReference type="InterPro" id="IPR012676">
    <property type="entry name" value="TGS-like"/>
</dbReference>
<evidence type="ECO:0000259" key="4">
    <source>
        <dbReference type="PROSITE" id="PS51831"/>
    </source>
</evidence>
<dbReference type="NCBIfam" id="TIGR00691">
    <property type="entry name" value="spoT_relA"/>
    <property type="match status" value="1"/>
</dbReference>
<dbReference type="SUPFAM" id="SSF109604">
    <property type="entry name" value="HD-domain/PDEase-like"/>
    <property type="match status" value="1"/>
</dbReference>